<dbReference type="InterPro" id="IPR029063">
    <property type="entry name" value="SAM-dependent_MTases_sf"/>
</dbReference>
<gene>
    <name evidence="2" type="ORF">BZ274_10165</name>
</gene>
<dbReference type="Proteomes" id="UP000382436">
    <property type="component" value="Unassembled WGS sequence"/>
</dbReference>
<feature type="domain" description="Methyltransferase FkbM" evidence="1">
    <location>
        <begin position="33"/>
        <end position="185"/>
    </location>
</feature>
<proteinExistence type="predicted"/>
<comment type="caution">
    <text evidence="2">The sequence shown here is derived from an EMBL/GenBank/DDBJ whole genome shotgun (WGS) entry which is preliminary data.</text>
</comment>
<dbReference type="PANTHER" id="PTHR34203">
    <property type="entry name" value="METHYLTRANSFERASE, FKBM FAMILY PROTEIN"/>
    <property type="match status" value="1"/>
</dbReference>
<sequence length="208" mass="23624">INHFEASVFFYKHNIDCFQKNTLSKIHQKSIIDVGGYIGDSAIVFEKEFPYSNIYCFEASQNNYNLLLKTLKLNNSQKITAINKGLGSENKTIKLSFAGSCSTLCSEISDQYENIEIITLDDYVKTNNIEVGLIKVDIEGFEQDFLKGALETIKKHKLALILSIYHNIDDFFNIKPFIEQLNLGYTFKIIKPVDGSISLETILLCEVN</sequence>
<name>A0A690LQE8_CAMCO</name>
<dbReference type="InterPro" id="IPR052514">
    <property type="entry name" value="SAM-dependent_MTase"/>
</dbReference>
<accession>A0A690LQE8</accession>
<evidence type="ECO:0000259" key="1">
    <source>
        <dbReference type="Pfam" id="PF05050"/>
    </source>
</evidence>
<evidence type="ECO:0000313" key="3">
    <source>
        <dbReference type="Proteomes" id="UP000382436"/>
    </source>
</evidence>
<reference evidence="2 3" key="1">
    <citation type="submission" date="2018-05" db="EMBL/GenBank/DDBJ databases">
        <authorList>
            <consortium name="PulseNet: The National Subtyping Network for Foodborne Disease Surveillance"/>
            <person name="Tarr C.L."/>
            <person name="Trees E."/>
            <person name="Katz L.S."/>
            <person name="Carleton-Romer H.A."/>
            <person name="Stroika S."/>
            <person name="Kucerova Z."/>
            <person name="Roache K.F."/>
            <person name="Sabol A.L."/>
            <person name="Besser J."/>
            <person name="Gerner-Smidt P."/>
        </authorList>
    </citation>
    <scope>NUCLEOTIDE SEQUENCE [LARGE SCALE GENOMIC DNA]</scope>
    <source>
        <strain evidence="2 3">PNUSAC001435</strain>
    </source>
</reference>
<feature type="non-terminal residue" evidence="2">
    <location>
        <position position="1"/>
    </location>
</feature>
<dbReference type="InterPro" id="IPR006342">
    <property type="entry name" value="FkbM_mtfrase"/>
</dbReference>
<dbReference type="NCBIfam" id="TIGR01444">
    <property type="entry name" value="fkbM_fam"/>
    <property type="match status" value="1"/>
</dbReference>
<dbReference type="EMBL" id="AACBVJ010000106">
    <property type="protein sequence ID" value="EAJ9198508.1"/>
    <property type="molecule type" value="Genomic_DNA"/>
</dbReference>
<keyword evidence="2" id="KW-0808">Transferase</keyword>
<protein>
    <submittedName>
        <fullName evidence="2">FkbM family methyltransferase</fullName>
    </submittedName>
</protein>
<dbReference type="Pfam" id="PF05050">
    <property type="entry name" value="Methyltransf_21"/>
    <property type="match status" value="1"/>
</dbReference>
<evidence type="ECO:0000313" key="2">
    <source>
        <dbReference type="EMBL" id="EAJ9198508.1"/>
    </source>
</evidence>
<dbReference type="GO" id="GO:0032259">
    <property type="term" value="P:methylation"/>
    <property type="evidence" value="ECO:0007669"/>
    <property type="project" value="UniProtKB-KW"/>
</dbReference>
<dbReference type="AlphaFoldDB" id="A0A690LQE8"/>
<dbReference type="PANTHER" id="PTHR34203:SF15">
    <property type="entry name" value="SLL1173 PROTEIN"/>
    <property type="match status" value="1"/>
</dbReference>
<dbReference type="GO" id="GO:0008168">
    <property type="term" value="F:methyltransferase activity"/>
    <property type="evidence" value="ECO:0007669"/>
    <property type="project" value="UniProtKB-KW"/>
</dbReference>
<dbReference type="Gene3D" id="3.40.50.150">
    <property type="entry name" value="Vaccinia Virus protein VP39"/>
    <property type="match status" value="1"/>
</dbReference>
<dbReference type="SUPFAM" id="SSF53335">
    <property type="entry name" value="S-adenosyl-L-methionine-dependent methyltransferases"/>
    <property type="match status" value="1"/>
</dbReference>
<keyword evidence="2" id="KW-0489">Methyltransferase</keyword>
<organism evidence="2 3">
    <name type="scientific">Campylobacter coli</name>
    <dbReference type="NCBI Taxonomy" id="195"/>
    <lineage>
        <taxon>Bacteria</taxon>
        <taxon>Pseudomonadati</taxon>
        <taxon>Campylobacterota</taxon>
        <taxon>Epsilonproteobacteria</taxon>
        <taxon>Campylobacterales</taxon>
        <taxon>Campylobacteraceae</taxon>
        <taxon>Campylobacter</taxon>
    </lineage>
</organism>